<sequence>MLSHKLLLSFLLICTVAVSPPPAKAAEITCETVHNSIKPCLNYVMSGGNVTEECCTSFKSCIARATTTSDRQTICSCIKDIASASTDEQVDRIARNSIDMEMKNFCFCMMNWKSNKTKQERYKSTPKERVPQYSKPRQKIRGFNTMAAADGHTDHVNHGVANNPGSNDTGAAGAAIIATAHMHDMDGDGGGE</sequence>
<organism evidence="3 4">
    <name type="scientific">Datura stramonium</name>
    <name type="common">Jimsonweed</name>
    <name type="synonym">Common thornapple</name>
    <dbReference type="NCBI Taxonomy" id="4076"/>
    <lineage>
        <taxon>Eukaryota</taxon>
        <taxon>Viridiplantae</taxon>
        <taxon>Streptophyta</taxon>
        <taxon>Embryophyta</taxon>
        <taxon>Tracheophyta</taxon>
        <taxon>Spermatophyta</taxon>
        <taxon>Magnoliopsida</taxon>
        <taxon>eudicotyledons</taxon>
        <taxon>Gunneridae</taxon>
        <taxon>Pentapetalae</taxon>
        <taxon>asterids</taxon>
        <taxon>lamiids</taxon>
        <taxon>Solanales</taxon>
        <taxon>Solanaceae</taxon>
        <taxon>Solanoideae</taxon>
        <taxon>Datureae</taxon>
        <taxon>Datura</taxon>
    </lineage>
</organism>
<dbReference type="InterPro" id="IPR036312">
    <property type="entry name" value="Bifun_inhib/LTP/seed_sf"/>
</dbReference>
<reference evidence="3 4" key="1">
    <citation type="journal article" date="2021" name="BMC Genomics">
        <title>Datura genome reveals duplications of psychoactive alkaloid biosynthetic genes and high mutation rate following tissue culture.</title>
        <authorList>
            <person name="Rajewski A."/>
            <person name="Carter-House D."/>
            <person name="Stajich J."/>
            <person name="Litt A."/>
        </authorList>
    </citation>
    <scope>NUCLEOTIDE SEQUENCE [LARGE SCALE GENOMIC DNA]</scope>
    <source>
        <strain evidence="3">AR-01</strain>
    </source>
</reference>
<proteinExistence type="inferred from homology"/>
<accession>A0ABS8T7E9</accession>
<gene>
    <name evidence="3" type="ORF">HAX54_004256</name>
</gene>
<dbReference type="PRINTS" id="PR00382">
    <property type="entry name" value="LIPIDTRNSFER"/>
</dbReference>
<dbReference type="PANTHER" id="PTHR33076">
    <property type="entry name" value="NON-SPECIFIC LIPID-TRANSFER PROTEIN 2-RELATED"/>
    <property type="match status" value="1"/>
</dbReference>
<comment type="caution">
    <text evidence="3">The sequence shown here is derived from an EMBL/GenBank/DDBJ whole genome shotgun (WGS) entry which is preliminary data.</text>
</comment>
<evidence type="ECO:0000256" key="1">
    <source>
        <dbReference type="ARBA" id="ARBA00009748"/>
    </source>
</evidence>
<dbReference type="Gene3D" id="1.10.110.10">
    <property type="entry name" value="Plant lipid-transfer and hydrophobic proteins"/>
    <property type="match status" value="1"/>
</dbReference>
<evidence type="ECO:0000313" key="4">
    <source>
        <dbReference type="Proteomes" id="UP000823775"/>
    </source>
</evidence>
<evidence type="ECO:0000256" key="2">
    <source>
        <dbReference type="SAM" id="SignalP"/>
    </source>
</evidence>
<feature type="signal peptide" evidence="2">
    <location>
        <begin position="1"/>
        <end position="25"/>
    </location>
</feature>
<feature type="chain" id="PRO_5047370563" evidence="2">
    <location>
        <begin position="26"/>
        <end position="192"/>
    </location>
</feature>
<evidence type="ECO:0000313" key="3">
    <source>
        <dbReference type="EMBL" id="MCD7467063.1"/>
    </source>
</evidence>
<comment type="similarity">
    <text evidence="1">Belongs to the plant LTP family.</text>
</comment>
<dbReference type="Proteomes" id="UP000823775">
    <property type="component" value="Unassembled WGS sequence"/>
</dbReference>
<dbReference type="InterPro" id="IPR000528">
    <property type="entry name" value="Plant_nsLTP"/>
</dbReference>
<protein>
    <submittedName>
        <fullName evidence="3">Uncharacterized protein</fullName>
    </submittedName>
</protein>
<dbReference type="SUPFAM" id="SSF47699">
    <property type="entry name" value="Bifunctional inhibitor/lipid-transfer protein/seed storage 2S albumin"/>
    <property type="match status" value="1"/>
</dbReference>
<dbReference type="EMBL" id="JACEIK010001195">
    <property type="protein sequence ID" value="MCD7467063.1"/>
    <property type="molecule type" value="Genomic_DNA"/>
</dbReference>
<keyword evidence="2" id="KW-0732">Signal</keyword>
<keyword evidence="4" id="KW-1185">Reference proteome</keyword>
<name>A0ABS8T7E9_DATST</name>